<gene>
    <name evidence="7" type="ORF">EZS27_026640</name>
</gene>
<dbReference type="GO" id="GO:0016787">
    <property type="term" value="F:hydrolase activity"/>
    <property type="evidence" value="ECO:0007669"/>
    <property type="project" value="UniProtKB-KW"/>
</dbReference>
<dbReference type="Pfam" id="PF07669">
    <property type="entry name" value="Eco57I"/>
    <property type="match status" value="1"/>
</dbReference>
<feature type="domain" description="Type II methyltransferase M.TaqI-like" evidence="6">
    <location>
        <begin position="270"/>
        <end position="430"/>
    </location>
</feature>
<dbReference type="GO" id="GO:0009007">
    <property type="term" value="F:site-specific DNA-methyltransferase (adenine-specific) activity"/>
    <property type="evidence" value="ECO:0007669"/>
    <property type="project" value="UniProtKB-EC"/>
</dbReference>
<keyword evidence="4" id="KW-0949">S-adenosyl-L-methionine</keyword>
<dbReference type="PANTHER" id="PTHR33841:SF1">
    <property type="entry name" value="DNA METHYLTRANSFERASE A"/>
    <property type="match status" value="1"/>
</dbReference>
<organism evidence="7">
    <name type="scientific">termite gut metagenome</name>
    <dbReference type="NCBI Taxonomy" id="433724"/>
    <lineage>
        <taxon>unclassified sequences</taxon>
        <taxon>metagenomes</taxon>
        <taxon>organismal metagenomes</taxon>
    </lineage>
</organism>
<dbReference type="GO" id="GO:0006304">
    <property type="term" value="P:DNA modification"/>
    <property type="evidence" value="ECO:0007669"/>
    <property type="project" value="InterPro"/>
</dbReference>
<reference evidence="7" key="1">
    <citation type="submission" date="2019-03" db="EMBL/GenBank/DDBJ databases">
        <title>Single cell metagenomics reveals metabolic interactions within the superorganism composed of flagellate Streblomastix strix and complex community of Bacteroidetes bacteria on its surface.</title>
        <authorList>
            <person name="Treitli S.C."/>
            <person name="Kolisko M."/>
            <person name="Husnik F."/>
            <person name="Keeling P."/>
            <person name="Hampl V."/>
        </authorList>
    </citation>
    <scope>NUCLEOTIDE SEQUENCE</scope>
    <source>
        <strain evidence="7">STM</strain>
    </source>
</reference>
<dbReference type="InterPro" id="IPR050953">
    <property type="entry name" value="N4_N6_ade-DNA_methylase"/>
</dbReference>
<evidence type="ECO:0000256" key="3">
    <source>
        <dbReference type="ARBA" id="ARBA00022679"/>
    </source>
</evidence>
<comment type="catalytic activity">
    <reaction evidence="5">
        <text>a 2'-deoxyadenosine in DNA + S-adenosyl-L-methionine = an N(6)-methyl-2'-deoxyadenosine in DNA + S-adenosyl-L-homocysteine + H(+)</text>
        <dbReference type="Rhea" id="RHEA:15197"/>
        <dbReference type="Rhea" id="RHEA-COMP:12418"/>
        <dbReference type="Rhea" id="RHEA-COMP:12419"/>
        <dbReference type="ChEBI" id="CHEBI:15378"/>
        <dbReference type="ChEBI" id="CHEBI:57856"/>
        <dbReference type="ChEBI" id="CHEBI:59789"/>
        <dbReference type="ChEBI" id="CHEBI:90615"/>
        <dbReference type="ChEBI" id="CHEBI:90616"/>
        <dbReference type="EC" id="2.1.1.72"/>
    </reaction>
</comment>
<dbReference type="GO" id="GO:0032259">
    <property type="term" value="P:methylation"/>
    <property type="evidence" value="ECO:0007669"/>
    <property type="project" value="UniProtKB-KW"/>
</dbReference>
<dbReference type="InterPro" id="IPR002052">
    <property type="entry name" value="DNA_methylase_N6_adenine_CS"/>
</dbReference>
<evidence type="ECO:0000256" key="4">
    <source>
        <dbReference type="ARBA" id="ARBA00022691"/>
    </source>
</evidence>
<keyword evidence="3" id="KW-0808">Transferase</keyword>
<dbReference type="CDD" id="cd02440">
    <property type="entry name" value="AdoMet_MTases"/>
    <property type="match status" value="1"/>
</dbReference>
<evidence type="ECO:0000256" key="2">
    <source>
        <dbReference type="ARBA" id="ARBA00022603"/>
    </source>
</evidence>
<dbReference type="AlphaFoldDB" id="A0A5J4QS43"/>
<comment type="caution">
    <text evidence="7">The sequence shown here is derived from an EMBL/GenBank/DDBJ whole genome shotgun (WGS) entry which is preliminary data.</text>
</comment>
<dbReference type="PRINTS" id="PR00507">
    <property type="entry name" value="N12N6MTFRASE"/>
</dbReference>
<dbReference type="PROSITE" id="PS00092">
    <property type="entry name" value="N6_MTASE"/>
    <property type="match status" value="1"/>
</dbReference>
<keyword evidence="2" id="KW-0489">Methyltransferase</keyword>
<dbReference type="EC" id="2.1.1.72" evidence="1"/>
<dbReference type="InterPro" id="IPR011639">
    <property type="entry name" value="MethylTrfase_TaqI-like_dom"/>
</dbReference>
<name>A0A5J4QS43_9ZZZZ</name>
<evidence type="ECO:0000256" key="1">
    <source>
        <dbReference type="ARBA" id="ARBA00011900"/>
    </source>
</evidence>
<dbReference type="GO" id="GO:0003676">
    <property type="term" value="F:nucleic acid binding"/>
    <property type="evidence" value="ECO:0007669"/>
    <property type="project" value="InterPro"/>
</dbReference>
<sequence length="817" mass="95115">MSLLNDIVGEYNAELFNNGSFWEEEHTKKHFLNNNIASERLVKGLREIRKQLNQIKSFAPELVDRLLIVCILIKYLEENGTDKDTGRNLAHAFFERATGFTQLETIIANNKLCSLLDALTAHFNGGIFSLNERQRKELEQTDIRSLASFFEADYKNNLFGWREYSFEHIPVELISNFYEEFISKEKSSDERNGAVYTPSFLVNLLIDECLPLQYDRLNENVRLIDPSCGSGIFLVAAYKRLVQRWRFNNRSNNKLADTNPEILKSILARNIYGVDINPISVHLSIFSLQLALCSMLTPKQIWTELGHFDNLETNNIIWKDFFEFLIDENTKKDFDIVIGNPPFCSRNKLQGKSIAYYESLLKEKYPVKFINREKEFALLFLEKAMHLLQEKKGRLCLILPSGPFLYLKESAMSYRQSFFNQYSVRQIIDFTFLRRILFRSTVAAMALIVEYRNNNWERDILHIVAKRTKTSKEKSYFEFDHYDFYNVPQELANATPNIWKCNLIGGSMVYNLVKKLDRKNYKVKDFCNNRNIKSLATVNRNTFINNNTWAIRKKITKGNFPTEVVLSDFKEDGFDGINYTGPKEYLSSLKDYFRNNSQTICFYIAATSGRQGIRSSYVINLSDINDLPYYENLQNCLTPRDLIIINDVANYILDEFGNGEKATINRKSATIENLTEYSNIYCNSLNTIYKHGAEHYIPGKIIEGDAYFICEFHYTNDNNVASLKHEKTKDLLDSLLVAWNLTQSGKINRILRIYTPNCIKIVKPKLLRYWMKSKALRDADETFEDTISQITQHATPGNYSRSPPYPLNRYTKHYLNL</sequence>
<accession>A0A5J4QS43</accession>
<dbReference type="InterPro" id="IPR029063">
    <property type="entry name" value="SAM-dependent_MTases_sf"/>
</dbReference>
<dbReference type="EMBL" id="SNRY01002676">
    <property type="protein sequence ID" value="KAA6323978.1"/>
    <property type="molecule type" value="Genomic_DNA"/>
</dbReference>
<dbReference type="Gene3D" id="3.40.50.150">
    <property type="entry name" value="Vaccinia Virus protein VP39"/>
    <property type="match status" value="1"/>
</dbReference>
<dbReference type="SUPFAM" id="SSF53335">
    <property type="entry name" value="S-adenosyl-L-methionine-dependent methyltransferases"/>
    <property type="match status" value="1"/>
</dbReference>
<dbReference type="PANTHER" id="PTHR33841">
    <property type="entry name" value="DNA METHYLTRANSFERASE YEEA-RELATED"/>
    <property type="match status" value="1"/>
</dbReference>
<evidence type="ECO:0000256" key="5">
    <source>
        <dbReference type="ARBA" id="ARBA00047942"/>
    </source>
</evidence>
<proteinExistence type="predicted"/>
<evidence type="ECO:0000313" key="7">
    <source>
        <dbReference type="EMBL" id="KAA6323978.1"/>
    </source>
</evidence>
<keyword evidence="7" id="KW-0378">Hydrolase</keyword>
<protein>
    <recommendedName>
        <fullName evidence="1">site-specific DNA-methyltransferase (adenine-specific)</fullName>
        <ecNumber evidence="1">2.1.1.72</ecNumber>
    </recommendedName>
</protein>
<evidence type="ECO:0000259" key="6">
    <source>
        <dbReference type="Pfam" id="PF07669"/>
    </source>
</evidence>